<feature type="non-terminal residue" evidence="2">
    <location>
        <position position="155"/>
    </location>
</feature>
<organism evidence="2 3">
    <name type="scientific">Prorocentrum cordatum</name>
    <dbReference type="NCBI Taxonomy" id="2364126"/>
    <lineage>
        <taxon>Eukaryota</taxon>
        <taxon>Sar</taxon>
        <taxon>Alveolata</taxon>
        <taxon>Dinophyceae</taxon>
        <taxon>Prorocentrales</taxon>
        <taxon>Prorocentraceae</taxon>
        <taxon>Prorocentrum</taxon>
    </lineage>
</organism>
<comment type="caution">
    <text evidence="2">The sequence shown here is derived from an EMBL/GenBank/DDBJ whole genome shotgun (WGS) entry which is preliminary data.</text>
</comment>
<evidence type="ECO:0000313" key="3">
    <source>
        <dbReference type="Proteomes" id="UP001189429"/>
    </source>
</evidence>
<reference evidence="2" key="1">
    <citation type="submission" date="2023-10" db="EMBL/GenBank/DDBJ databases">
        <authorList>
            <person name="Chen Y."/>
            <person name="Shah S."/>
            <person name="Dougan E. K."/>
            <person name="Thang M."/>
            <person name="Chan C."/>
        </authorList>
    </citation>
    <scope>NUCLEOTIDE SEQUENCE [LARGE SCALE GENOMIC DNA]</scope>
</reference>
<keyword evidence="3" id="KW-1185">Reference proteome</keyword>
<sequence>MRSKKDFDRGLHTAPRPSTVPCVPAACGGARGRARARALGSARARGRALKAAMPLKRHLALVVGSLQAASGAGGAAVQPSLTSGAGGDQVYDCKEGYASRRTSWSELKKAWCCEKRGWGCDVNLELPQAPSCSLPPSRHRGRGWADGARAASVRK</sequence>
<feature type="compositionally biased region" description="Low complexity" evidence="1">
    <location>
        <begin position="145"/>
        <end position="155"/>
    </location>
</feature>
<evidence type="ECO:0000256" key="1">
    <source>
        <dbReference type="SAM" id="MobiDB-lite"/>
    </source>
</evidence>
<dbReference type="Proteomes" id="UP001189429">
    <property type="component" value="Unassembled WGS sequence"/>
</dbReference>
<feature type="region of interest" description="Disordered" evidence="1">
    <location>
        <begin position="131"/>
        <end position="155"/>
    </location>
</feature>
<protein>
    <submittedName>
        <fullName evidence="2">Uncharacterized protein</fullName>
    </submittedName>
</protein>
<proteinExistence type="predicted"/>
<accession>A0ABN9R3F8</accession>
<dbReference type="EMBL" id="CAUYUJ010004899">
    <property type="protein sequence ID" value="CAK0811454.1"/>
    <property type="molecule type" value="Genomic_DNA"/>
</dbReference>
<gene>
    <name evidence="2" type="ORF">PCOR1329_LOCUS16073</name>
</gene>
<evidence type="ECO:0000313" key="2">
    <source>
        <dbReference type="EMBL" id="CAK0811454.1"/>
    </source>
</evidence>
<name>A0ABN9R3F8_9DINO</name>